<evidence type="ECO:0000313" key="5">
    <source>
        <dbReference type="EMBL" id="KZN49476.1"/>
    </source>
</evidence>
<comment type="similarity">
    <text evidence="1">Belongs to the peptidase S33 family.</text>
</comment>
<proteinExistence type="inferred from homology"/>
<dbReference type="AlphaFoldDB" id="A0A167DWP9"/>
<organism evidence="5 6">
    <name type="scientific">Pseudoalteromonas luteoviolacea H33</name>
    <dbReference type="NCBI Taxonomy" id="1365251"/>
    <lineage>
        <taxon>Bacteria</taxon>
        <taxon>Pseudomonadati</taxon>
        <taxon>Pseudomonadota</taxon>
        <taxon>Gammaproteobacteria</taxon>
        <taxon>Alteromonadales</taxon>
        <taxon>Pseudoalteromonadaceae</taxon>
        <taxon>Pseudoalteromonas</taxon>
    </lineage>
</organism>
<dbReference type="InterPro" id="IPR000073">
    <property type="entry name" value="AB_hydrolase_1"/>
</dbReference>
<dbReference type="EMBL" id="AUXZ01000081">
    <property type="protein sequence ID" value="KZN49476.1"/>
    <property type="molecule type" value="Genomic_DNA"/>
</dbReference>
<dbReference type="Proteomes" id="UP000076503">
    <property type="component" value="Unassembled WGS sequence"/>
</dbReference>
<reference evidence="5 6" key="1">
    <citation type="submission" date="2013-07" db="EMBL/GenBank/DDBJ databases">
        <title>Comparative Genomic and Metabolomic Analysis of Twelve Strains of Pseudoalteromonas luteoviolacea.</title>
        <authorList>
            <person name="Vynne N.G."/>
            <person name="Mansson M."/>
            <person name="Gram L."/>
        </authorList>
    </citation>
    <scope>NUCLEOTIDE SEQUENCE [LARGE SCALE GENOMIC DNA]</scope>
    <source>
        <strain evidence="5 6">H33</strain>
    </source>
</reference>
<evidence type="ECO:0000256" key="2">
    <source>
        <dbReference type="ARBA" id="ARBA00022801"/>
    </source>
</evidence>
<dbReference type="PROSITE" id="PS51257">
    <property type="entry name" value="PROKAR_LIPOPROTEIN"/>
    <property type="match status" value="1"/>
</dbReference>
<gene>
    <name evidence="5" type="ORF">N476_19520</name>
</gene>
<feature type="chain" id="PRO_5007885452" description="AB hydrolase-1 domain-containing protein" evidence="3">
    <location>
        <begin position="22"/>
        <end position="490"/>
    </location>
</feature>
<dbReference type="Pfam" id="PF00561">
    <property type="entry name" value="Abhydrolase_1"/>
    <property type="match status" value="1"/>
</dbReference>
<sequence length="490" mass="54213">MRFTHHLVATLTLACSFYNTANEQTSTVQLYENEKQIQFKANSGETTDAVEGHLWVPENRANPKSRKIRINYVRFPATGELSSPPIIYLSGGPGGSGIGTAKWRRYPLFQALREFGDVIALDQRGTGLSEQAAPCVSNYKIPLDKPSSSAQITQSYRAAANECLASWKSQGIDIYGYNTIQNALDIDDIRKHLHADTVTLWGISYGSHLAMAAMKLMPKHIDKVIMASAEGLDQTVKLPAQTDLYFKKLQTVIDQQALKTDIPNLPALIKRVHAKLDETPMQLAIQNRDGSVTKLLFQTHHLQTLASKMIADPNHFLAILLHIYLGLDNGNTELLNAVLQRGMFNDEPITFKLMPLAMDIASGISAERLAQVKQQAPTSLLAEQLNFPMPHLNMLDRQLDLGDEFRTEVQSPIPTLLFSGSLDGRTYPDSQAQAVKGLSNLTHITVNHAGHNLYTSSPEVLARMKAFLAGRHTSKAPINLPLPQLVLPKR</sequence>
<keyword evidence="3" id="KW-0732">Signal</keyword>
<dbReference type="Gene3D" id="3.40.50.1820">
    <property type="entry name" value="alpha/beta hydrolase"/>
    <property type="match status" value="1"/>
</dbReference>
<dbReference type="PATRIC" id="fig|1365251.3.peg.3215"/>
<dbReference type="OrthoDB" id="4510475at2"/>
<accession>A0A167DWP9</accession>
<keyword evidence="2" id="KW-0378">Hydrolase</keyword>
<evidence type="ECO:0000256" key="3">
    <source>
        <dbReference type="SAM" id="SignalP"/>
    </source>
</evidence>
<evidence type="ECO:0000256" key="1">
    <source>
        <dbReference type="ARBA" id="ARBA00010088"/>
    </source>
</evidence>
<dbReference type="GO" id="GO:0016787">
    <property type="term" value="F:hydrolase activity"/>
    <property type="evidence" value="ECO:0007669"/>
    <property type="project" value="UniProtKB-KW"/>
</dbReference>
<feature type="domain" description="AB hydrolase-1" evidence="4">
    <location>
        <begin position="84"/>
        <end position="276"/>
    </location>
</feature>
<protein>
    <recommendedName>
        <fullName evidence="4">AB hydrolase-1 domain-containing protein</fullName>
    </recommendedName>
</protein>
<dbReference type="PANTHER" id="PTHR43248">
    <property type="entry name" value="2-SUCCINYL-6-HYDROXY-2,4-CYCLOHEXADIENE-1-CARBOXYLATE SYNTHASE"/>
    <property type="match status" value="1"/>
</dbReference>
<feature type="signal peptide" evidence="3">
    <location>
        <begin position="1"/>
        <end position="21"/>
    </location>
</feature>
<comment type="caution">
    <text evidence="5">The sequence shown here is derived from an EMBL/GenBank/DDBJ whole genome shotgun (WGS) entry which is preliminary data.</text>
</comment>
<dbReference type="SUPFAM" id="SSF53474">
    <property type="entry name" value="alpha/beta-Hydrolases"/>
    <property type="match status" value="1"/>
</dbReference>
<name>A0A167DWP9_9GAMM</name>
<dbReference type="InterPro" id="IPR029058">
    <property type="entry name" value="AB_hydrolase_fold"/>
</dbReference>
<dbReference type="RefSeq" id="WP_063362563.1">
    <property type="nucleotide sequence ID" value="NZ_AUXZ01000081.1"/>
</dbReference>
<dbReference type="InterPro" id="IPR051601">
    <property type="entry name" value="Serine_prot/Carboxylest_S33"/>
</dbReference>
<evidence type="ECO:0000313" key="6">
    <source>
        <dbReference type="Proteomes" id="UP000076503"/>
    </source>
</evidence>
<evidence type="ECO:0000259" key="4">
    <source>
        <dbReference type="Pfam" id="PF00561"/>
    </source>
</evidence>